<dbReference type="InterPro" id="IPR050469">
    <property type="entry name" value="Diguanylate_Cyclase"/>
</dbReference>
<dbReference type="SMART" id="SM00267">
    <property type="entry name" value="GGDEF"/>
    <property type="match status" value="1"/>
</dbReference>
<feature type="domain" description="Response regulatory" evidence="5">
    <location>
        <begin position="22"/>
        <end position="137"/>
    </location>
</feature>
<dbReference type="GO" id="GO:0000160">
    <property type="term" value="P:phosphorelay signal transduction system"/>
    <property type="evidence" value="ECO:0007669"/>
    <property type="project" value="InterPro"/>
</dbReference>
<name>A1ANP1_PELPD</name>
<dbReference type="EC" id="2.7.7.65" evidence="1"/>
<evidence type="ECO:0000256" key="4">
    <source>
        <dbReference type="SAM" id="MobiDB-lite"/>
    </source>
</evidence>
<dbReference type="InterPro" id="IPR029787">
    <property type="entry name" value="Nucleotide_cyclase"/>
</dbReference>
<dbReference type="KEGG" id="ppd:Ppro_1341"/>
<dbReference type="InterPro" id="IPR011006">
    <property type="entry name" value="CheY-like_superfamily"/>
</dbReference>
<keyword evidence="8" id="KW-1185">Reference proteome</keyword>
<accession>A1ANP1</accession>
<feature type="compositionally biased region" description="Low complexity" evidence="4">
    <location>
        <begin position="1"/>
        <end position="17"/>
    </location>
</feature>
<comment type="catalytic activity">
    <reaction evidence="2">
        <text>2 GTP = 3',3'-c-di-GMP + 2 diphosphate</text>
        <dbReference type="Rhea" id="RHEA:24898"/>
        <dbReference type="ChEBI" id="CHEBI:33019"/>
        <dbReference type="ChEBI" id="CHEBI:37565"/>
        <dbReference type="ChEBI" id="CHEBI:58805"/>
        <dbReference type="EC" id="2.7.7.65"/>
    </reaction>
</comment>
<dbReference type="GO" id="GO:1902201">
    <property type="term" value="P:negative regulation of bacterial-type flagellum-dependent cell motility"/>
    <property type="evidence" value="ECO:0007669"/>
    <property type="project" value="TreeGrafter"/>
</dbReference>
<dbReference type="RefSeq" id="WP_011735254.1">
    <property type="nucleotide sequence ID" value="NC_008609.1"/>
</dbReference>
<evidence type="ECO:0000313" key="8">
    <source>
        <dbReference type="Proteomes" id="UP000006732"/>
    </source>
</evidence>
<evidence type="ECO:0000313" key="7">
    <source>
        <dbReference type="EMBL" id="ABK98961.1"/>
    </source>
</evidence>
<dbReference type="PROSITE" id="PS50110">
    <property type="entry name" value="RESPONSE_REGULATORY"/>
    <property type="match status" value="1"/>
</dbReference>
<dbReference type="NCBIfam" id="TIGR00254">
    <property type="entry name" value="GGDEF"/>
    <property type="match status" value="1"/>
</dbReference>
<dbReference type="Gene3D" id="3.40.50.2300">
    <property type="match status" value="1"/>
</dbReference>
<dbReference type="Proteomes" id="UP000006732">
    <property type="component" value="Chromosome"/>
</dbReference>
<protein>
    <recommendedName>
        <fullName evidence="1">diguanylate cyclase</fullName>
        <ecNumber evidence="1">2.7.7.65</ecNumber>
    </recommendedName>
</protein>
<keyword evidence="3" id="KW-0597">Phosphoprotein</keyword>
<evidence type="ECO:0000256" key="2">
    <source>
        <dbReference type="ARBA" id="ARBA00034247"/>
    </source>
</evidence>
<reference evidence="7 8" key="1">
    <citation type="submission" date="2006-10" db="EMBL/GenBank/DDBJ databases">
        <title>Complete sequence of chromosome of Pelobacter propionicus DSM 2379.</title>
        <authorList>
            <consortium name="US DOE Joint Genome Institute"/>
            <person name="Copeland A."/>
            <person name="Lucas S."/>
            <person name="Lapidus A."/>
            <person name="Barry K."/>
            <person name="Detter J.C."/>
            <person name="Glavina del Rio T."/>
            <person name="Hammon N."/>
            <person name="Israni S."/>
            <person name="Dalin E."/>
            <person name="Tice H."/>
            <person name="Pitluck S."/>
            <person name="Saunders E."/>
            <person name="Brettin T."/>
            <person name="Bruce D."/>
            <person name="Han C."/>
            <person name="Tapia R."/>
            <person name="Schmutz J."/>
            <person name="Larimer F."/>
            <person name="Land M."/>
            <person name="Hauser L."/>
            <person name="Kyrpides N."/>
            <person name="Kim E."/>
            <person name="Lovley D."/>
            <person name="Richardson P."/>
        </authorList>
    </citation>
    <scope>NUCLEOTIDE SEQUENCE [LARGE SCALE GENOMIC DNA]</scope>
    <source>
        <strain evidence="8">DSM 2379 / NBRC 103807 / OttBd1</strain>
    </source>
</reference>
<dbReference type="AlphaFoldDB" id="A1ANP1"/>
<feature type="modified residue" description="4-aspartylphosphate" evidence="3">
    <location>
        <position position="70"/>
    </location>
</feature>
<dbReference type="FunFam" id="3.30.70.270:FF:000001">
    <property type="entry name" value="Diguanylate cyclase domain protein"/>
    <property type="match status" value="1"/>
</dbReference>
<dbReference type="Pfam" id="PF00990">
    <property type="entry name" value="GGDEF"/>
    <property type="match status" value="1"/>
</dbReference>
<dbReference type="PROSITE" id="PS50887">
    <property type="entry name" value="GGDEF"/>
    <property type="match status" value="1"/>
</dbReference>
<dbReference type="GO" id="GO:0052621">
    <property type="term" value="F:diguanylate cyclase activity"/>
    <property type="evidence" value="ECO:0007669"/>
    <property type="project" value="UniProtKB-EC"/>
</dbReference>
<dbReference type="CDD" id="cd01949">
    <property type="entry name" value="GGDEF"/>
    <property type="match status" value="1"/>
</dbReference>
<gene>
    <name evidence="7" type="ordered locus">Ppro_1341</name>
</gene>
<dbReference type="SUPFAM" id="SSF55073">
    <property type="entry name" value="Nucleotide cyclase"/>
    <property type="match status" value="1"/>
</dbReference>
<dbReference type="InterPro" id="IPR043128">
    <property type="entry name" value="Rev_trsase/Diguanyl_cyclase"/>
</dbReference>
<dbReference type="HOGENOM" id="CLU_000445_11_28_7"/>
<dbReference type="eggNOG" id="COG3706">
    <property type="taxonomic scope" value="Bacteria"/>
</dbReference>
<sequence>MTSDISSPSEPQAASAPEPLPRLLIVDDEPTNIQSLYEIFRSDHEVFIATSALQGLEMCDTNPPDLIMLDIVMPSMNGLEMCRQLKSDQRTRDIPVIFVTAYGNPEEETRGLEAGAVDFIMKPFNSAVVRARVQTHLTMKAQADLLRSMAFIDGLTGVANRRRFDESLEAEWRQCRRHRAPLALLMIDIDHFKKYNDSYGHQEGDVCLRKIATLLREELGRPHDLVARYGGEEFACLLPGVDMEGAMYKAQSILTALHRQAIPHVSSETAPFVTISLGVAVTSPGPEPRHGQLVATADTQLYKAKQQGRNRICGQEVTD</sequence>
<dbReference type="SUPFAM" id="SSF52172">
    <property type="entry name" value="CheY-like"/>
    <property type="match status" value="1"/>
</dbReference>
<evidence type="ECO:0000259" key="6">
    <source>
        <dbReference type="PROSITE" id="PS50887"/>
    </source>
</evidence>
<dbReference type="PANTHER" id="PTHR45138">
    <property type="entry name" value="REGULATORY COMPONENTS OF SENSORY TRANSDUCTION SYSTEM"/>
    <property type="match status" value="1"/>
</dbReference>
<dbReference type="STRING" id="338966.Ppro_1341"/>
<dbReference type="GO" id="GO:0005886">
    <property type="term" value="C:plasma membrane"/>
    <property type="evidence" value="ECO:0007669"/>
    <property type="project" value="TreeGrafter"/>
</dbReference>
<dbReference type="InterPro" id="IPR000160">
    <property type="entry name" value="GGDEF_dom"/>
</dbReference>
<dbReference type="InterPro" id="IPR001789">
    <property type="entry name" value="Sig_transdc_resp-reg_receiver"/>
</dbReference>
<feature type="region of interest" description="Disordered" evidence="4">
    <location>
        <begin position="1"/>
        <end position="20"/>
    </location>
</feature>
<proteinExistence type="predicted"/>
<evidence type="ECO:0000256" key="1">
    <source>
        <dbReference type="ARBA" id="ARBA00012528"/>
    </source>
</evidence>
<dbReference type="GO" id="GO:0043709">
    <property type="term" value="P:cell adhesion involved in single-species biofilm formation"/>
    <property type="evidence" value="ECO:0007669"/>
    <property type="project" value="TreeGrafter"/>
</dbReference>
<dbReference type="Pfam" id="PF00072">
    <property type="entry name" value="Response_reg"/>
    <property type="match status" value="1"/>
</dbReference>
<dbReference type="Gene3D" id="3.30.70.270">
    <property type="match status" value="1"/>
</dbReference>
<feature type="domain" description="GGDEF" evidence="6">
    <location>
        <begin position="180"/>
        <end position="317"/>
    </location>
</feature>
<dbReference type="EMBL" id="CP000482">
    <property type="protein sequence ID" value="ABK98961.1"/>
    <property type="molecule type" value="Genomic_DNA"/>
</dbReference>
<evidence type="ECO:0000259" key="5">
    <source>
        <dbReference type="PROSITE" id="PS50110"/>
    </source>
</evidence>
<dbReference type="OrthoDB" id="9778432at2"/>
<dbReference type="SMART" id="SM00448">
    <property type="entry name" value="REC"/>
    <property type="match status" value="1"/>
</dbReference>
<evidence type="ECO:0000256" key="3">
    <source>
        <dbReference type="PROSITE-ProRule" id="PRU00169"/>
    </source>
</evidence>
<organism evidence="7 8">
    <name type="scientific">Pelobacter propionicus (strain DSM 2379 / NBRC 103807 / OttBd1)</name>
    <dbReference type="NCBI Taxonomy" id="338966"/>
    <lineage>
        <taxon>Bacteria</taxon>
        <taxon>Pseudomonadati</taxon>
        <taxon>Thermodesulfobacteriota</taxon>
        <taxon>Desulfuromonadia</taxon>
        <taxon>Desulfuromonadales</taxon>
        <taxon>Desulfuromonadaceae</taxon>
        <taxon>Pelobacter</taxon>
    </lineage>
</organism>
<dbReference type="PANTHER" id="PTHR45138:SF9">
    <property type="entry name" value="DIGUANYLATE CYCLASE DGCM-RELATED"/>
    <property type="match status" value="1"/>
</dbReference>